<proteinExistence type="predicted"/>
<accession>X0WMW8</accession>
<feature type="transmembrane region" description="Helical" evidence="1">
    <location>
        <begin position="12"/>
        <end position="28"/>
    </location>
</feature>
<evidence type="ECO:0000256" key="1">
    <source>
        <dbReference type="SAM" id="Phobius"/>
    </source>
</evidence>
<dbReference type="InterPro" id="IPR011050">
    <property type="entry name" value="Pectin_lyase_fold/virulence"/>
</dbReference>
<comment type="caution">
    <text evidence="2">The sequence shown here is derived from an EMBL/GenBank/DDBJ whole genome shotgun (WGS) entry which is preliminary data.</text>
</comment>
<dbReference type="AlphaFoldDB" id="X0WMW8"/>
<keyword evidence="1" id="KW-1133">Transmembrane helix</keyword>
<dbReference type="EMBL" id="BARS01037285">
    <property type="protein sequence ID" value="GAG24572.1"/>
    <property type="molecule type" value="Genomic_DNA"/>
</dbReference>
<dbReference type="SUPFAM" id="SSF51126">
    <property type="entry name" value="Pectin lyase-like"/>
    <property type="match status" value="1"/>
</dbReference>
<feature type="non-terminal residue" evidence="2">
    <location>
        <position position="229"/>
    </location>
</feature>
<keyword evidence="1" id="KW-0472">Membrane</keyword>
<organism evidence="2">
    <name type="scientific">marine sediment metagenome</name>
    <dbReference type="NCBI Taxonomy" id="412755"/>
    <lineage>
        <taxon>unclassified sequences</taxon>
        <taxon>metagenomes</taxon>
        <taxon>ecological metagenomes</taxon>
    </lineage>
</organism>
<gene>
    <name evidence="2" type="ORF">S01H1_57183</name>
</gene>
<dbReference type="InterPro" id="IPR012334">
    <property type="entry name" value="Pectin_lyas_fold"/>
</dbReference>
<dbReference type="Gene3D" id="2.160.20.10">
    <property type="entry name" value="Single-stranded right-handed beta-helix, Pectin lyase-like"/>
    <property type="match status" value="1"/>
</dbReference>
<keyword evidence="1" id="KW-0812">Transmembrane</keyword>
<evidence type="ECO:0000313" key="2">
    <source>
        <dbReference type="EMBL" id="GAG24572.1"/>
    </source>
</evidence>
<name>X0WMW8_9ZZZZ</name>
<protein>
    <recommendedName>
        <fullName evidence="3">Right handed beta helix domain-containing protein</fullName>
    </recommendedName>
</protein>
<evidence type="ECO:0008006" key="3">
    <source>
        <dbReference type="Google" id="ProtNLM"/>
    </source>
</evidence>
<reference evidence="2" key="1">
    <citation type="journal article" date="2014" name="Front. Microbiol.">
        <title>High frequency of phylogenetically diverse reductive dehalogenase-homologous genes in deep subseafloor sedimentary metagenomes.</title>
        <authorList>
            <person name="Kawai M."/>
            <person name="Futagami T."/>
            <person name="Toyoda A."/>
            <person name="Takaki Y."/>
            <person name="Nishi S."/>
            <person name="Hori S."/>
            <person name="Arai W."/>
            <person name="Tsubouchi T."/>
            <person name="Morono Y."/>
            <person name="Uchiyama I."/>
            <person name="Ito T."/>
            <person name="Fujiyama A."/>
            <person name="Inagaki F."/>
            <person name="Takami H."/>
        </authorList>
    </citation>
    <scope>NUCLEOTIDE SEQUENCE</scope>
    <source>
        <strain evidence="2">Expedition CK06-06</strain>
    </source>
</reference>
<sequence>MSKKKSDLWTHWAMAMVVMVIICTMSWSDTFTVTSTDDSGPGSLREAIESANANAGLDLIAFNIPGPGPHTIQPIPLPPLEPYPILALPMITDPVIIDGYTQPGAASATHSSPATLLIEIDGIHAIDDYWVNGLSIAAGSCTIRGLVINHFGDCGIRIHENGGNTIQGNYLGTDPAGTEARPNHDSGIGIGTSGNLIGGTTPAARNVLSGNGACGIGVGGTGNTVLGNY</sequence>